<dbReference type="EMBL" id="CP067421">
    <property type="protein sequence ID" value="QQP93066.1"/>
    <property type="molecule type" value="Genomic_DNA"/>
</dbReference>
<keyword evidence="2" id="KW-0732">Signal</keyword>
<evidence type="ECO:0000313" key="4">
    <source>
        <dbReference type="EMBL" id="QQP93066.1"/>
    </source>
</evidence>
<dbReference type="Pfam" id="PF13628">
    <property type="entry name" value="DUF4142"/>
    <property type="match status" value="1"/>
</dbReference>
<feature type="region of interest" description="Disordered" evidence="1">
    <location>
        <begin position="97"/>
        <end position="127"/>
    </location>
</feature>
<dbReference type="InterPro" id="IPR012347">
    <property type="entry name" value="Ferritin-like"/>
</dbReference>
<dbReference type="RefSeq" id="WP_201082439.1">
    <property type="nucleotide sequence ID" value="NZ_CP067421.1"/>
</dbReference>
<evidence type="ECO:0000256" key="2">
    <source>
        <dbReference type="SAM" id="SignalP"/>
    </source>
</evidence>
<gene>
    <name evidence="4" type="ORF">IGS68_28305</name>
</gene>
<dbReference type="PANTHER" id="PTHR38593">
    <property type="entry name" value="BLR2558 PROTEIN"/>
    <property type="match status" value="1"/>
</dbReference>
<feature type="domain" description="DUF4142" evidence="3">
    <location>
        <begin position="41"/>
        <end position="184"/>
    </location>
</feature>
<feature type="chain" id="PRO_5045619508" evidence="2">
    <location>
        <begin position="27"/>
        <end position="201"/>
    </location>
</feature>
<protein>
    <submittedName>
        <fullName evidence="4">DUF4142 domain-containing protein</fullName>
    </submittedName>
</protein>
<feature type="signal peptide" evidence="2">
    <location>
        <begin position="1"/>
        <end position="26"/>
    </location>
</feature>
<accession>A0ABX7BFA7</accession>
<dbReference type="Gene3D" id="1.20.1260.10">
    <property type="match status" value="1"/>
</dbReference>
<feature type="compositionally biased region" description="Low complexity" evidence="1">
    <location>
        <begin position="112"/>
        <end position="121"/>
    </location>
</feature>
<dbReference type="Proteomes" id="UP000595197">
    <property type="component" value="Plasmid pTT6-1"/>
</dbReference>
<evidence type="ECO:0000256" key="1">
    <source>
        <dbReference type="SAM" id="MobiDB-lite"/>
    </source>
</evidence>
<reference evidence="4" key="1">
    <citation type="submission" date="2021-02" db="EMBL/GenBank/DDBJ databases">
        <title>Skermanella TT6 skin isolate.</title>
        <authorList>
            <person name="Lee K."/>
            <person name="Ganzorig M."/>
        </authorList>
    </citation>
    <scope>NUCLEOTIDE SEQUENCE</scope>
    <source>
        <strain evidence="4">TT6</strain>
    </source>
</reference>
<dbReference type="PANTHER" id="PTHR38593:SF1">
    <property type="entry name" value="BLR2558 PROTEIN"/>
    <property type="match status" value="1"/>
</dbReference>
<organism evidence="4 5">
    <name type="scientific">Skermanella cutis</name>
    <dbReference type="NCBI Taxonomy" id="2775420"/>
    <lineage>
        <taxon>Bacteria</taxon>
        <taxon>Pseudomonadati</taxon>
        <taxon>Pseudomonadota</taxon>
        <taxon>Alphaproteobacteria</taxon>
        <taxon>Rhodospirillales</taxon>
        <taxon>Azospirillaceae</taxon>
        <taxon>Skermanella</taxon>
    </lineage>
</organism>
<dbReference type="InterPro" id="IPR025419">
    <property type="entry name" value="DUF4142"/>
</dbReference>
<geneLocation type="plasmid" evidence="4 5">
    <name>pTT6-1</name>
</geneLocation>
<keyword evidence="5" id="KW-1185">Reference proteome</keyword>
<evidence type="ECO:0000313" key="5">
    <source>
        <dbReference type="Proteomes" id="UP000595197"/>
    </source>
</evidence>
<name>A0ABX7BFA7_9PROT</name>
<sequence length="201" mass="21048">MSIHIRVTTAAAFCALVLAFCGSASQAQTTVTTGADTPAISDAKFVEEATAAGMAEVEAGKLAASKADGSDVKAFAESMVRDHEKANAELLRIAEEQGFPPGGSKGGTPLSAEQAAARQQESNLSNLSGQEFDREYMAGQVKSHVEAVRLYEAQAAVSEDDRLRAFATQQLPVLRQHLEKAQSIAEPLLGNETASGGSPKQ</sequence>
<keyword evidence="4" id="KW-0614">Plasmid</keyword>
<evidence type="ECO:0000259" key="3">
    <source>
        <dbReference type="Pfam" id="PF13628"/>
    </source>
</evidence>
<proteinExistence type="predicted"/>